<dbReference type="Proteomes" id="UP001297581">
    <property type="component" value="Unassembled WGS sequence"/>
</dbReference>
<evidence type="ECO:0000313" key="7">
    <source>
        <dbReference type="EMBL" id="MCH4295815.1"/>
    </source>
</evidence>
<keyword evidence="5 6" id="KW-0472">Membrane</keyword>
<dbReference type="PANTHER" id="PTHR43124:SF3">
    <property type="entry name" value="CHLORAMPHENICOL EFFLUX PUMP RV0191"/>
    <property type="match status" value="1"/>
</dbReference>
<keyword evidence="2" id="KW-1003">Cell membrane</keyword>
<evidence type="ECO:0000256" key="6">
    <source>
        <dbReference type="SAM" id="Phobius"/>
    </source>
</evidence>
<feature type="transmembrane region" description="Helical" evidence="6">
    <location>
        <begin position="165"/>
        <end position="183"/>
    </location>
</feature>
<evidence type="ECO:0000256" key="1">
    <source>
        <dbReference type="ARBA" id="ARBA00004651"/>
    </source>
</evidence>
<feature type="transmembrane region" description="Helical" evidence="6">
    <location>
        <begin position="241"/>
        <end position="260"/>
    </location>
</feature>
<dbReference type="RefSeq" id="WP_240591939.1">
    <property type="nucleotide sequence ID" value="NZ_JAKUDL010000006.1"/>
</dbReference>
<dbReference type="SUPFAM" id="SSF103473">
    <property type="entry name" value="MFS general substrate transporter"/>
    <property type="match status" value="1"/>
</dbReference>
<feature type="transmembrane region" description="Helical" evidence="6">
    <location>
        <begin position="214"/>
        <end position="235"/>
    </location>
</feature>
<dbReference type="PANTHER" id="PTHR43124">
    <property type="entry name" value="PURINE EFFLUX PUMP PBUE"/>
    <property type="match status" value="1"/>
</dbReference>
<dbReference type="Pfam" id="PF07690">
    <property type="entry name" value="MFS_1"/>
    <property type="match status" value="1"/>
</dbReference>
<dbReference type="InterPro" id="IPR050189">
    <property type="entry name" value="MFS_Efflux_Transporters"/>
</dbReference>
<evidence type="ECO:0000256" key="3">
    <source>
        <dbReference type="ARBA" id="ARBA00022692"/>
    </source>
</evidence>
<keyword evidence="4 6" id="KW-1133">Transmembrane helix</keyword>
<name>A0AAJ1BJ99_9GAMM</name>
<accession>A0AAJ1BJ99</accession>
<evidence type="ECO:0000256" key="2">
    <source>
        <dbReference type="ARBA" id="ARBA00022475"/>
    </source>
</evidence>
<evidence type="ECO:0000256" key="4">
    <source>
        <dbReference type="ARBA" id="ARBA00022989"/>
    </source>
</evidence>
<dbReference type="InterPro" id="IPR036259">
    <property type="entry name" value="MFS_trans_sf"/>
</dbReference>
<feature type="transmembrane region" description="Helical" evidence="6">
    <location>
        <begin position="46"/>
        <end position="68"/>
    </location>
</feature>
<comment type="subcellular location">
    <subcellularLocation>
        <location evidence="1">Cell membrane</location>
        <topology evidence="1">Multi-pass membrane protein</topology>
    </subcellularLocation>
</comment>
<feature type="transmembrane region" description="Helical" evidence="6">
    <location>
        <begin position="138"/>
        <end position="159"/>
    </location>
</feature>
<comment type="caution">
    <text evidence="7">The sequence shown here is derived from an EMBL/GenBank/DDBJ whole genome shotgun (WGS) entry which is preliminary data.</text>
</comment>
<feature type="transmembrane region" description="Helical" evidence="6">
    <location>
        <begin position="292"/>
        <end position="314"/>
    </location>
</feature>
<dbReference type="GO" id="GO:0005886">
    <property type="term" value="C:plasma membrane"/>
    <property type="evidence" value="ECO:0007669"/>
    <property type="project" value="UniProtKB-SubCell"/>
</dbReference>
<dbReference type="AlphaFoldDB" id="A0AAJ1BJ99"/>
<feature type="transmembrane region" description="Helical" evidence="6">
    <location>
        <begin position="105"/>
        <end position="126"/>
    </location>
</feature>
<protein>
    <submittedName>
        <fullName evidence="7">MFS transporter</fullName>
    </submittedName>
</protein>
<reference evidence="7 8" key="1">
    <citation type="submission" date="2022-02" db="EMBL/GenBank/DDBJ databases">
        <title>The genome sequence of Shewanella sp. 3B26.</title>
        <authorList>
            <person name="Du J."/>
        </authorList>
    </citation>
    <scope>NUCLEOTIDE SEQUENCE [LARGE SCALE GENOMIC DNA]</scope>
    <source>
        <strain evidence="7 8">3B26</strain>
    </source>
</reference>
<feature type="transmembrane region" description="Helical" evidence="6">
    <location>
        <begin position="75"/>
        <end position="93"/>
    </location>
</feature>
<gene>
    <name evidence="7" type="ORF">MJ923_16035</name>
</gene>
<feature type="transmembrane region" description="Helical" evidence="6">
    <location>
        <begin position="360"/>
        <end position="380"/>
    </location>
</feature>
<dbReference type="EMBL" id="JAKUDL010000006">
    <property type="protein sequence ID" value="MCH4295815.1"/>
    <property type="molecule type" value="Genomic_DNA"/>
</dbReference>
<dbReference type="CDD" id="cd06174">
    <property type="entry name" value="MFS"/>
    <property type="match status" value="1"/>
</dbReference>
<sequence>MKITHKYLVEGLVFTSYVLFAMAWVGGTASMDQIMASMHIESFASASLLSGAVTLAKIVGTFAAAYLTLKVGVKYAFLVAALLIVTGIVTPYAPNYDVLLVSRFLMGLGGAFMIVYFNPIVMHWFAPEERPVINGLNAVAFNVGTAIVLWGMPVINAITGGWQQSLLVFSLASLALALLWLMVKFDREQPGAGVPAQESSHYSYLDGLKDGFNWAYALTYSGLLSFYICLFTFYPQAGISQSKWVIGFGILGTVAGILYSRKQPLRLPIIRISGLVIFITVLGLSFGTEPWLQTLCAIVLGFCIFLPVTALVSIPHELPKMTGQKITVIFSLFWSISYLISTIVLWLFGKLVDMNQGSYFASFVLITLLSATVFVGSYFLPETGKPKE</sequence>
<dbReference type="GO" id="GO:0022857">
    <property type="term" value="F:transmembrane transporter activity"/>
    <property type="evidence" value="ECO:0007669"/>
    <property type="project" value="InterPro"/>
</dbReference>
<feature type="transmembrane region" description="Helical" evidence="6">
    <location>
        <begin position="267"/>
        <end position="286"/>
    </location>
</feature>
<dbReference type="InterPro" id="IPR011701">
    <property type="entry name" value="MFS"/>
</dbReference>
<evidence type="ECO:0000256" key="5">
    <source>
        <dbReference type="ARBA" id="ARBA00023136"/>
    </source>
</evidence>
<feature type="transmembrane region" description="Helical" evidence="6">
    <location>
        <begin position="326"/>
        <end position="348"/>
    </location>
</feature>
<keyword evidence="3 6" id="KW-0812">Transmembrane</keyword>
<feature type="transmembrane region" description="Helical" evidence="6">
    <location>
        <begin position="7"/>
        <end position="26"/>
    </location>
</feature>
<dbReference type="Gene3D" id="1.20.1250.20">
    <property type="entry name" value="MFS general substrate transporter like domains"/>
    <property type="match status" value="2"/>
</dbReference>
<evidence type="ECO:0000313" key="8">
    <source>
        <dbReference type="Proteomes" id="UP001297581"/>
    </source>
</evidence>
<organism evidence="7 8">
    <name type="scientific">Shewanella zhuhaiensis</name>
    <dbReference type="NCBI Taxonomy" id="2919576"/>
    <lineage>
        <taxon>Bacteria</taxon>
        <taxon>Pseudomonadati</taxon>
        <taxon>Pseudomonadota</taxon>
        <taxon>Gammaproteobacteria</taxon>
        <taxon>Alteromonadales</taxon>
        <taxon>Shewanellaceae</taxon>
        <taxon>Shewanella</taxon>
    </lineage>
</organism>
<proteinExistence type="predicted"/>
<keyword evidence="8" id="KW-1185">Reference proteome</keyword>